<proteinExistence type="predicted"/>
<accession>A0AAF0R2C5</accession>
<evidence type="ECO:0000256" key="1">
    <source>
        <dbReference type="SAM" id="Phobius"/>
    </source>
</evidence>
<feature type="transmembrane region" description="Helical" evidence="1">
    <location>
        <begin position="17"/>
        <end position="36"/>
    </location>
</feature>
<evidence type="ECO:0000313" key="3">
    <source>
        <dbReference type="Proteomes" id="UP001234989"/>
    </source>
</evidence>
<keyword evidence="1" id="KW-0812">Transmembrane</keyword>
<keyword evidence="3" id="KW-1185">Reference proteome</keyword>
<organism evidence="2 3">
    <name type="scientific">Solanum verrucosum</name>
    <dbReference type="NCBI Taxonomy" id="315347"/>
    <lineage>
        <taxon>Eukaryota</taxon>
        <taxon>Viridiplantae</taxon>
        <taxon>Streptophyta</taxon>
        <taxon>Embryophyta</taxon>
        <taxon>Tracheophyta</taxon>
        <taxon>Spermatophyta</taxon>
        <taxon>Magnoliopsida</taxon>
        <taxon>eudicotyledons</taxon>
        <taxon>Gunneridae</taxon>
        <taxon>Pentapetalae</taxon>
        <taxon>asterids</taxon>
        <taxon>lamiids</taxon>
        <taxon>Solanales</taxon>
        <taxon>Solanaceae</taxon>
        <taxon>Solanoideae</taxon>
        <taxon>Solaneae</taxon>
        <taxon>Solanum</taxon>
    </lineage>
</organism>
<dbReference type="Proteomes" id="UP001234989">
    <property type="component" value="Chromosome 6"/>
</dbReference>
<keyword evidence="1" id="KW-1133">Transmembrane helix</keyword>
<feature type="non-terminal residue" evidence="2">
    <location>
        <position position="91"/>
    </location>
</feature>
<dbReference type="AlphaFoldDB" id="A0AAF0R2C5"/>
<name>A0AAF0R2C5_SOLVR</name>
<gene>
    <name evidence="2" type="ORF">MTR67_026728</name>
</gene>
<sequence length="91" mass="10500">MSPVLLVEAWIDFFQDLWPLAFLSSIIMLMLMNYSIGMEAKHRVDMASRTPSFGVGSYDTGFHGLLSWSMSVNAYSHNVRCALWLLERFYE</sequence>
<evidence type="ECO:0000313" key="2">
    <source>
        <dbReference type="EMBL" id="WMV33343.1"/>
    </source>
</evidence>
<reference evidence="2" key="1">
    <citation type="submission" date="2023-08" db="EMBL/GenBank/DDBJ databases">
        <title>A de novo genome assembly of Solanum verrucosum Schlechtendal, a Mexican diploid species geographically isolated from the other diploid A-genome species in potato relatives.</title>
        <authorList>
            <person name="Hosaka K."/>
        </authorList>
    </citation>
    <scope>NUCLEOTIDE SEQUENCE</scope>
    <source>
        <tissue evidence="2">Young leaves</tissue>
    </source>
</reference>
<keyword evidence="1" id="KW-0472">Membrane</keyword>
<protein>
    <submittedName>
        <fullName evidence="2">Uncharacterized protein</fullName>
    </submittedName>
</protein>
<dbReference type="EMBL" id="CP133617">
    <property type="protein sequence ID" value="WMV33343.1"/>
    <property type="molecule type" value="Genomic_DNA"/>
</dbReference>